<accession>D7BBS1</accession>
<evidence type="ECO:0000259" key="4">
    <source>
        <dbReference type="Pfam" id="PF00248"/>
    </source>
</evidence>
<dbReference type="Proteomes" id="UP000001916">
    <property type="component" value="Chromosome"/>
</dbReference>
<evidence type="ECO:0000256" key="2">
    <source>
        <dbReference type="PIRSR" id="PIRSR000097-2"/>
    </source>
</evidence>
<dbReference type="HOGENOM" id="CLU_023205_2_3_0"/>
<dbReference type="OrthoDB" id="9773828at2"/>
<evidence type="ECO:0000313" key="5">
    <source>
        <dbReference type="EMBL" id="ADH62717.1"/>
    </source>
</evidence>
<feature type="site" description="Lowers pKa of active site Tyr" evidence="3">
    <location>
        <position position="90"/>
    </location>
</feature>
<dbReference type="Pfam" id="PF00248">
    <property type="entry name" value="Aldo_ket_red"/>
    <property type="match status" value="1"/>
</dbReference>
<dbReference type="PIRSF" id="PIRSF000097">
    <property type="entry name" value="AKR"/>
    <property type="match status" value="1"/>
</dbReference>
<dbReference type="PANTHER" id="PTHR43638">
    <property type="entry name" value="OXIDOREDUCTASE, ALDO/KETO REDUCTASE FAMILY PROTEIN"/>
    <property type="match status" value="1"/>
</dbReference>
<dbReference type="eggNOG" id="COG0656">
    <property type="taxonomic scope" value="Bacteria"/>
</dbReference>
<feature type="binding site" evidence="2">
    <location>
        <position position="125"/>
    </location>
    <ligand>
        <name>substrate</name>
    </ligand>
</feature>
<dbReference type="InterPro" id="IPR036812">
    <property type="entry name" value="NAD(P)_OxRdtase_dom_sf"/>
</dbReference>
<dbReference type="STRING" id="526227.Mesil_0804"/>
<dbReference type="InterPro" id="IPR023210">
    <property type="entry name" value="NADP_OxRdtase_dom"/>
</dbReference>
<name>D7BBS1_ALLS1</name>
<dbReference type="PANTHER" id="PTHR43638:SF3">
    <property type="entry name" value="ALDEHYDE REDUCTASE"/>
    <property type="match status" value="1"/>
</dbReference>
<reference evidence="5 6" key="1">
    <citation type="journal article" date="2010" name="Stand. Genomic Sci.">
        <title>Complete genome sequence of Meiothermus silvanus type strain (VI-R2).</title>
        <authorList>
            <person name="Sikorski J."/>
            <person name="Tindall B.J."/>
            <person name="Lowry S."/>
            <person name="Lucas S."/>
            <person name="Nolan M."/>
            <person name="Copeland A."/>
            <person name="Glavina Del Rio T."/>
            <person name="Tice H."/>
            <person name="Cheng J.F."/>
            <person name="Han C."/>
            <person name="Pitluck S."/>
            <person name="Liolios K."/>
            <person name="Ivanova N."/>
            <person name="Mavromatis K."/>
            <person name="Mikhailova N."/>
            <person name="Pati A."/>
            <person name="Goodwin L."/>
            <person name="Chen A."/>
            <person name="Palaniappan K."/>
            <person name="Land M."/>
            <person name="Hauser L."/>
            <person name="Chang Y.J."/>
            <person name="Jeffries C.D."/>
            <person name="Rohde M."/>
            <person name="Goker M."/>
            <person name="Woyke T."/>
            <person name="Bristow J."/>
            <person name="Eisen J.A."/>
            <person name="Markowitz V."/>
            <person name="Hugenholtz P."/>
            <person name="Kyrpides N.C."/>
            <person name="Klenk H.P."/>
            <person name="Lapidus A."/>
        </authorList>
    </citation>
    <scope>NUCLEOTIDE SEQUENCE [LARGE SCALE GENOMIC DNA]</scope>
    <source>
        <strain evidence="6">ATCC 700542 / DSM 9946 / VI-R2</strain>
    </source>
</reference>
<dbReference type="SUPFAM" id="SSF51430">
    <property type="entry name" value="NAD(P)-linked oxidoreductase"/>
    <property type="match status" value="1"/>
</dbReference>
<dbReference type="InterPro" id="IPR018170">
    <property type="entry name" value="Aldo/ket_reductase_CS"/>
</dbReference>
<dbReference type="PROSITE" id="PS00062">
    <property type="entry name" value="ALDOKETO_REDUCTASE_2"/>
    <property type="match status" value="1"/>
</dbReference>
<evidence type="ECO:0000256" key="1">
    <source>
        <dbReference type="PIRSR" id="PIRSR000097-1"/>
    </source>
</evidence>
<evidence type="ECO:0000313" key="6">
    <source>
        <dbReference type="Proteomes" id="UP000001916"/>
    </source>
</evidence>
<feature type="active site" description="Proton donor" evidence="1">
    <location>
        <position position="65"/>
    </location>
</feature>
<dbReference type="GO" id="GO:0016491">
    <property type="term" value="F:oxidoreductase activity"/>
    <property type="evidence" value="ECO:0007669"/>
    <property type="project" value="InterPro"/>
</dbReference>
<dbReference type="AlphaFoldDB" id="D7BBS1"/>
<keyword evidence="6" id="KW-1185">Reference proteome</keyword>
<evidence type="ECO:0000256" key="3">
    <source>
        <dbReference type="PIRSR" id="PIRSR000097-3"/>
    </source>
</evidence>
<dbReference type="PRINTS" id="PR00069">
    <property type="entry name" value="ALDKETRDTASE"/>
</dbReference>
<dbReference type="RefSeq" id="WP_013157305.1">
    <property type="nucleotide sequence ID" value="NC_014212.1"/>
</dbReference>
<sequence>MTTQTQTLIQFKGLPPVPPLGLGTWQWGDTWVWGFGKGYQESDIQAAFRASLEGGLRLVDTAEVYGLGRAERMLGQFLKTSQVRPLVVSKFFPFPWRLHRKSLIRALKNSLKRLQLSQLDLYLQHWPWPPLPVEAWAEALAEAYELGLTKAVGVSNFNPQQLERSLTVLSKHNVPLAANQVEYHLLERTPEKSGLKALMEREGIVLMAYSPLAMGWLTGKYSLEHPPKGGYRDRYKNRPQVPALLEVLKQIAASKNATPAQVALRWCIEKGTLPIPGAKNAQQAEANALALQLTLNPEELARLDAASA</sequence>
<feature type="domain" description="NADP-dependent oxidoreductase" evidence="4">
    <location>
        <begin position="19"/>
        <end position="306"/>
    </location>
</feature>
<dbReference type="InterPro" id="IPR020471">
    <property type="entry name" value="AKR"/>
</dbReference>
<dbReference type="CDD" id="cd19093">
    <property type="entry name" value="AKR_AtPLR-like"/>
    <property type="match status" value="1"/>
</dbReference>
<dbReference type="KEGG" id="msv:Mesil_0804"/>
<proteinExistence type="predicted"/>
<gene>
    <name evidence="5" type="ordered locus">Mesil_0804</name>
</gene>
<dbReference type="EMBL" id="CP002042">
    <property type="protein sequence ID" value="ADH62717.1"/>
    <property type="molecule type" value="Genomic_DNA"/>
</dbReference>
<protein>
    <submittedName>
        <fullName evidence="5">Aldo/keto reductase</fullName>
    </submittedName>
</protein>
<organism evidence="5 6">
    <name type="scientific">Allomeiothermus silvanus (strain ATCC 700542 / DSM 9946 / NBRC 106475 / NCIMB 13440 / VI-R2)</name>
    <name type="common">Thermus silvanus</name>
    <dbReference type="NCBI Taxonomy" id="526227"/>
    <lineage>
        <taxon>Bacteria</taxon>
        <taxon>Thermotogati</taxon>
        <taxon>Deinococcota</taxon>
        <taxon>Deinococci</taxon>
        <taxon>Thermales</taxon>
        <taxon>Thermaceae</taxon>
        <taxon>Allomeiothermus</taxon>
    </lineage>
</organism>
<dbReference type="Gene3D" id="3.20.20.100">
    <property type="entry name" value="NADP-dependent oxidoreductase domain"/>
    <property type="match status" value="1"/>
</dbReference>